<dbReference type="GO" id="GO:0005739">
    <property type="term" value="C:mitochondrion"/>
    <property type="evidence" value="ECO:0007669"/>
    <property type="project" value="UniProtKB-SubCell"/>
</dbReference>
<dbReference type="PANTHER" id="PTHR19370:SF171">
    <property type="entry name" value="NADH-CYTOCHROME B5 REDUCTASE 2"/>
    <property type="match status" value="1"/>
</dbReference>
<keyword evidence="6 11" id="KW-0274">FAD</keyword>
<comment type="subcellular location">
    <subcellularLocation>
        <location evidence="2">Mitochondrion</location>
    </subcellularLocation>
</comment>
<keyword evidence="14" id="KW-1185">Reference proteome</keyword>
<dbReference type="Gene3D" id="3.40.50.80">
    <property type="entry name" value="Nucleotide-binding domain of ferredoxin-NADP reductase (FNR) module"/>
    <property type="match status" value="1"/>
</dbReference>
<evidence type="ECO:0000256" key="2">
    <source>
        <dbReference type="ARBA" id="ARBA00004173"/>
    </source>
</evidence>
<dbReference type="PROSITE" id="PS51384">
    <property type="entry name" value="FAD_FR"/>
    <property type="match status" value="1"/>
</dbReference>
<protein>
    <recommendedName>
        <fullName evidence="4">cytochrome-b5 reductase</fullName>
        <ecNumber evidence="4">1.6.2.2</ecNumber>
    </recommendedName>
</protein>
<feature type="domain" description="FAD-binding FR-type" evidence="12">
    <location>
        <begin position="20"/>
        <end position="144"/>
    </location>
</feature>
<feature type="binding site" evidence="11">
    <location>
        <position position="96"/>
    </location>
    <ligand>
        <name>FAD</name>
        <dbReference type="ChEBI" id="CHEBI:57692"/>
    </ligand>
</feature>
<feature type="non-terminal residue" evidence="13">
    <location>
        <position position="279"/>
    </location>
</feature>
<dbReference type="InterPro" id="IPR039261">
    <property type="entry name" value="FNR_nucleotide-bd"/>
</dbReference>
<dbReference type="InterPro" id="IPR001709">
    <property type="entry name" value="Flavoprot_Pyr_Nucl_cyt_Rdtase"/>
</dbReference>
<dbReference type="InterPro" id="IPR017938">
    <property type="entry name" value="Riboflavin_synthase-like_b-brl"/>
</dbReference>
<dbReference type="KEGG" id="fcy:FRACYDRAFT_141920"/>
<dbReference type="PRINTS" id="PR00406">
    <property type="entry name" value="CYTB5RDTASE"/>
</dbReference>
<keyword evidence="7" id="KW-0560">Oxidoreductase</keyword>
<evidence type="ECO:0000256" key="10">
    <source>
        <dbReference type="ARBA" id="ARBA00047682"/>
    </source>
</evidence>
<dbReference type="InterPro" id="IPR001433">
    <property type="entry name" value="OxRdtase_FAD/NAD-bd"/>
</dbReference>
<feature type="binding site" evidence="11">
    <location>
        <position position="81"/>
    </location>
    <ligand>
        <name>FAD</name>
        <dbReference type="ChEBI" id="CHEBI:57692"/>
    </ligand>
</feature>
<dbReference type="CDD" id="cd06183">
    <property type="entry name" value="cyt_b5_reduct_like"/>
    <property type="match status" value="1"/>
</dbReference>
<dbReference type="PRINTS" id="PR00371">
    <property type="entry name" value="FPNCR"/>
</dbReference>
<dbReference type="AlphaFoldDB" id="A0A1E7FU75"/>
<evidence type="ECO:0000256" key="9">
    <source>
        <dbReference type="ARBA" id="ARBA00023128"/>
    </source>
</evidence>
<dbReference type="Pfam" id="PF00970">
    <property type="entry name" value="FAD_binding_6"/>
    <property type="match status" value="1"/>
</dbReference>
<feature type="binding site" evidence="11">
    <location>
        <position position="156"/>
    </location>
    <ligand>
        <name>FAD</name>
        <dbReference type="ChEBI" id="CHEBI:57692"/>
    </ligand>
</feature>
<gene>
    <name evidence="13" type="ORF">FRACYDRAFT_141920</name>
</gene>
<evidence type="ECO:0000256" key="4">
    <source>
        <dbReference type="ARBA" id="ARBA00012011"/>
    </source>
</evidence>
<feature type="binding site" evidence="11">
    <location>
        <position position="79"/>
    </location>
    <ligand>
        <name>FAD</name>
        <dbReference type="ChEBI" id="CHEBI:57692"/>
    </ligand>
</feature>
<dbReference type="PANTHER" id="PTHR19370">
    <property type="entry name" value="NADH-CYTOCHROME B5 REDUCTASE"/>
    <property type="match status" value="1"/>
</dbReference>
<comment type="similarity">
    <text evidence="3">Belongs to the flavoprotein pyridine nucleotide cytochrome reductase family.</text>
</comment>
<accession>A0A1E7FU75</accession>
<feature type="binding site" evidence="11">
    <location>
        <position position="80"/>
    </location>
    <ligand>
        <name>FAD</name>
        <dbReference type="ChEBI" id="CHEBI:57692"/>
    </ligand>
</feature>
<dbReference type="InParanoid" id="A0A1E7FU75"/>
<dbReference type="GO" id="GO:0090524">
    <property type="term" value="F:cytochrome-b5 reductase activity, acting on NADH"/>
    <property type="evidence" value="ECO:0007669"/>
    <property type="project" value="UniProtKB-EC"/>
</dbReference>
<evidence type="ECO:0000313" key="13">
    <source>
        <dbReference type="EMBL" id="OEU21709.1"/>
    </source>
</evidence>
<organism evidence="13 14">
    <name type="scientific">Fragilariopsis cylindrus CCMP1102</name>
    <dbReference type="NCBI Taxonomy" id="635003"/>
    <lineage>
        <taxon>Eukaryota</taxon>
        <taxon>Sar</taxon>
        <taxon>Stramenopiles</taxon>
        <taxon>Ochrophyta</taxon>
        <taxon>Bacillariophyta</taxon>
        <taxon>Bacillariophyceae</taxon>
        <taxon>Bacillariophycidae</taxon>
        <taxon>Bacillariales</taxon>
        <taxon>Bacillariaceae</taxon>
        <taxon>Fragilariopsis</taxon>
    </lineage>
</organism>
<name>A0A1E7FU75_9STRA</name>
<dbReference type="SUPFAM" id="SSF52343">
    <property type="entry name" value="Ferredoxin reductase-like, C-terminal NADP-linked domain"/>
    <property type="match status" value="1"/>
</dbReference>
<proteinExistence type="inferred from homology"/>
<evidence type="ECO:0000256" key="6">
    <source>
        <dbReference type="ARBA" id="ARBA00022827"/>
    </source>
</evidence>
<dbReference type="InterPro" id="IPR001834">
    <property type="entry name" value="CBR-like"/>
</dbReference>
<feature type="non-terminal residue" evidence="13">
    <location>
        <position position="1"/>
    </location>
</feature>
<dbReference type="EMBL" id="KV784353">
    <property type="protein sequence ID" value="OEU21709.1"/>
    <property type="molecule type" value="Genomic_DNA"/>
</dbReference>
<dbReference type="SUPFAM" id="SSF63380">
    <property type="entry name" value="Riboflavin synthase domain-like"/>
    <property type="match status" value="1"/>
</dbReference>
<evidence type="ECO:0000313" key="14">
    <source>
        <dbReference type="Proteomes" id="UP000095751"/>
    </source>
</evidence>
<sequence length="279" mass="30229">ALSGLPVKALVPPGVCQLTDDWTSVPLLERINVTSNSHVLRFGPLPDKSTPLNLSTCACILAKTDKKSKDDGEVTSVIRPYTPVSTNNLNGYFDLLVKDYGPSNAETGGGLSNHLCSTMNVGDTIDFKHIKFNIKIQYPEFASKKIIMLVGGTGITPMIQALHAILGDDDSANNEVVMLYGSRTEDDILGRSLVDSWAKQYPKKFKSIVHVLSDEKESAVKNDNNVRYGYINQKLIEESASLINASPTTTCTDSAADSNNEDVIIFVCGPPPMYNALCG</sequence>
<evidence type="ECO:0000256" key="3">
    <source>
        <dbReference type="ARBA" id="ARBA00006105"/>
    </source>
</evidence>
<evidence type="ECO:0000256" key="11">
    <source>
        <dbReference type="PIRSR" id="PIRSR601834-1"/>
    </source>
</evidence>
<dbReference type="Proteomes" id="UP000095751">
    <property type="component" value="Unassembled WGS sequence"/>
</dbReference>
<dbReference type="EC" id="1.6.2.2" evidence="4"/>
<dbReference type="InterPro" id="IPR017927">
    <property type="entry name" value="FAD-bd_FR_type"/>
</dbReference>
<dbReference type="InterPro" id="IPR008333">
    <property type="entry name" value="Cbr1-like_FAD-bd_dom"/>
</dbReference>
<reference evidence="13 14" key="1">
    <citation type="submission" date="2016-09" db="EMBL/GenBank/DDBJ databases">
        <title>Extensive genetic diversity and differential bi-allelic expression allows diatom success in the polar Southern Ocean.</title>
        <authorList>
            <consortium name="DOE Joint Genome Institute"/>
            <person name="Mock T."/>
            <person name="Otillar R.P."/>
            <person name="Strauss J."/>
            <person name="Dupont C."/>
            <person name="Frickenhaus S."/>
            <person name="Maumus F."/>
            <person name="Mcmullan M."/>
            <person name="Sanges R."/>
            <person name="Schmutz J."/>
            <person name="Toseland A."/>
            <person name="Valas R."/>
            <person name="Veluchamy A."/>
            <person name="Ward B.J."/>
            <person name="Allen A."/>
            <person name="Barry K."/>
            <person name="Falciatore A."/>
            <person name="Ferrante M."/>
            <person name="Fortunato A.E."/>
            <person name="Gloeckner G."/>
            <person name="Gruber A."/>
            <person name="Hipkin R."/>
            <person name="Janech M."/>
            <person name="Kroth P."/>
            <person name="Leese F."/>
            <person name="Lindquist E."/>
            <person name="Lyon B.R."/>
            <person name="Martin J."/>
            <person name="Mayer C."/>
            <person name="Parker M."/>
            <person name="Quesneville H."/>
            <person name="Raymond J."/>
            <person name="Uhlig C."/>
            <person name="Valentin K.U."/>
            <person name="Worden A.Z."/>
            <person name="Armbrust E.V."/>
            <person name="Bowler C."/>
            <person name="Green B."/>
            <person name="Moulton V."/>
            <person name="Van Oosterhout C."/>
            <person name="Grigoriev I."/>
        </authorList>
    </citation>
    <scope>NUCLEOTIDE SEQUENCE [LARGE SCALE GENOMIC DNA]</scope>
    <source>
        <strain evidence="13 14">CCMP1102</strain>
    </source>
</reference>
<evidence type="ECO:0000256" key="5">
    <source>
        <dbReference type="ARBA" id="ARBA00022630"/>
    </source>
</evidence>
<comment type="cofactor">
    <cofactor evidence="1 11">
        <name>FAD</name>
        <dbReference type="ChEBI" id="CHEBI:57692"/>
    </cofactor>
</comment>
<evidence type="ECO:0000256" key="8">
    <source>
        <dbReference type="ARBA" id="ARBA00023027"/>
    </source>
</evidence>
<feature type="binding site" evidence="11">
    <location>
        <position position="112"/>
    </location>
    <ligand>
        <name>FAD</name>
        <dbReference type="ChEBI" id="CHEBI:57692"/>
    </ligand>
</feature>
<evidence type="ECO:0000256" key="1">
    <source>
        <dbReference type="ARBA" id="ARBA00001974"/>
    </source>
</evidence>
<evidence type="ECO:0000259" key="12">
    <source>
        <dbReference type="PROSITE" id="PS51384"/>
    </source>
</evidence>
<keyword evidence="5 11" id="KW-0285">Flavoprotein</keyword>
<dbReference type="Gene3D" id="2.40.30.10">
    <property type="entry name" value="Translation factors"/>
    <property type="match status" value="1"/>
</dbReference>
<dbReference type="Pfam" id="PF00175">
    <property type="entry name" value="NAD_binding_1"/>
    <property type="match status" value="1"/>
</dbReference>
<evidence type="ECO:0000256" key="7">
    <source>
        <dbReference type="ARBA" id="ARBA00023002"/>
    </source>
</evidence>
<keyword evidence="8" id="KW-0520">NAD</keyword>
<comment type="catalytic activity">
    <reaction evidence="10">
        <text>2 Fe(III)-[cytochrome b5] + NADH = 2 Fe(II)-[cytochrome b5] + NAD(+) + H(+)</text>
        <dbReference type="Rhea" id="RHEA:46680"/>
        <dbReference type="Rhea" id="RHEA-COMP:10438"/>
        <dbReference type="Rhea" id="RHEA-COMP:10439"/>
        <dbReference type="ChEBI" id="CHEBI:15378"/>
        <dbReference type="ChEBI" id="CHEBI:29033"/>
        <dbReference type="ChEBI" id="CHEBI:29034"/>
        <dbReference type="ChEBI" id="CHEBI:57540"/>
        <dbReference type="ChEBI" id="CHEBI:57945"/>
        <dbReference type="EC" id="1.6.2.2"/>
    </reaction>
</comment>
<keyword evidence="9" id="KW-0496">Mitochondrion</keyword>
<feature type="binding site" evidence="11">
    <location>
        <position position="98"/>
    </location>
    <ligand>
        <name>FAD</name>
        <dbReference type="ChEBI" id="CHEBI:57692"/>
    </ligand>
</feature>
<dbReference type="OrthoDB" id="432685at2759"/>